<feature type="region of interest" description="Disordered" evidence="1">
    <location>
        <begin position="54"/>
        <end position="87"/>
    </location>
</feature>
<feature type="non-terminal residue" evidence="2">
    <location>
        <position position="87"/>
    </location>
</feature>
<dbReference type="EMBL" id="CAJOBH010222256">
    <property type="protein sequence ID" value="CAF5034980.1"/>
    <property type="molecule type" value="Genomic_DNA"/>
</dbReference>
<accession>A0A8S3DR55</accession>
<reference evidence="2" key="1">
    <citation type="submission" date="2021-02" db="EMBL/GenBank/DDBJ databases">
        <authorList>
            <person name="Nowell W R."/>
        </authorList>
    </citation>
    <scope>NUCLEOTIDE SEQUENCE</scope>
</reference>
<dbReference type="AlphaFoldDB" id="A0A8S3DR55"/>
<evidence type="ECO:0000256" key="1">
    <source>
        <dbReference type="SAM" id="MobiDB-lite"/>
    </source>
</evidence>
<proteinExistence type="predicted"/>
<feature type="non-terminal residue" evidence="2">
    <location>
        <position position="1"/>
    </location>
</feature>
<evidence type="ECO:0000313" key="3">
    <source>
        <dbReference type="Proteomes" id="UP000681967"/>
    </source>
</evidence>
<sequence>MEVDPNCLFSDVGNCGGLETPCHYFCKPPANTENHSSLLGCTTHLERLLFQSEKKKKKNKQLIDEDREEDEDEKKSDTEQTGEDNDD</sequence>
<protein>
    <submittedName>
        <fullName evidence="2">Uncharacterized protein</fullName>
    </submittedName>
</protein>
<gene>
    <name evidence="2" type="ORF">BYL167_LOCUS56371</name>
</gene>
<organism evidence="2 3">
    <name type="scientific">Rotaria magnacalcarata</name>
    <dbReference type="NCBI Taxonomy" id="392030"/>
    <lineage>
        <taxon>Eukaryota</taxon>
        <taxon>Metazoa</taxon>
        <taxon>Spiralia</taxon>
        <taxon>Gnathifera</taxon>
        <taxon>Rotifera</taxon>
        <taxon>Eurotatoria</taxon>
        <taxon>Bdelloidea</taxon>
        <taxon>Philodinida</taxon>
        <taxon>Philodinidae</taxon>
        <taxon>Rotaria</taxon>
    </lineage>
</organism>
<dbReference type="Proteomes" id="UP000681967">
    <property type="component" value="Unassembled WGS sequence"/>
</dbReference>
<evidence type="ECO:0000313" key="2">
    <source>
        <dbReference type="EMBL" id="CAF5034980.1"/>
    </source>
</evidence>
<comment type="caution">
    <text evidence="2">The sequence shown here is derived from an EMBL/GenBank/DDBJ whole genome shotgun (WGS) entry which is preliminary data.</text>
</comment>
<name>A0A8S3DR55_9BILA</name>